<protein>
    <recommendedName>
        <fullName evidence="3">Class I SAM-dependent methyltransferase</fullName>
    </recommendedName>
</protein>
<gene>
    <name evidence="1" type="ORF">E1161_15615</name>
</gene>
<dbReference type="SUPFAM" id="SSF53335">
    <property type="entry name" value="S-adenosyl-L-methionine-dependent methyltransferases"/>
    <property type="match status" value="1"/>
</dbReference>
<comment type="caution">
    <text evidence="1">The sequence shown here is derived from an EMBL/GenBank/DDBJ whole genome shotgun (WGS) entry which is preliminary data.</text>
</comment>
<dbReference type="Gene3D" id="3.40.50.150">
    <property type="entry name" value="Vaccinia Virus protein VP39"/>
    <property type="match status" value="1"/>
</dbReference>
<dbReference type="EMBL" id="SMKV01000017">
    <property type="protein sequence ID" value="TDC91649.1"/>
    <property type="molecule type" value="Genomic_DNA"/>
</dbReference>
<keyword evidence="2" id="KW-1185">Reference proteome</keyword>
<dbReference type="AlphaFoldDB" id="A0A4R4UXS7"/>
<dbReference type="RefSeq" id="WP_132624021.1">
    <property type="nucleotide sequence ID" value="NZ_SMKV01000017.1"/>
</dbReference>
<dbReference type="OrthoDB" id="7055571at2"/>
<organism evidence="1 2">
    <name type="scientific">Saccharopolyspora aridisoli</name>
    <dbReference type="NCBI Taxonomy" id="2530385"/>
    <lineage>
        <taxon>Bacteria</taxon>
        <taxon>Bacillati</taxon>
        <taxon>Actinomycetota</taxon>
        <taxon>Actinomycetes</taxon>
        <taxon>Pseudonocardiales</taxon>
        <taxon>Pseudonocardiaceae</taxon>
        <taxon>Saccharopolyspora</taxon>
    </lineage>
</organism>
<dbReference type="Proteomes" id="UP000294744">
    <property type="component" value="Unassembled WGS sequence"/>
</dbReference>
<evidence type="ECO:0008006" key="3">
    <source>
        <dbReference type="Google" id="ProtNLM"/>
    </source>
</evidence>
<evidence type="ECO:0000313" key="1">
    <source>
        <dbReference type="EMBL" id="TDC91649.1"/>
    </source>
</evidence>
<dbReference type="InterPro" id="IPR029063">
    <property type="entry name" value="SAM-dependent_MTases_sf"/>
</dbReference>
<sequence length="267" mass="29745">MSLIGERKADFSDIYAQPDPRAYVSTLDRFEYQIPQRATPIFREVIGAARPGRVLDVCCSYGINSALLKSAQDPREVLTRYTDPSAARLTPAELAESDRRDLTDDLDIVGLDISEPAISYAREAGLLTDGWAEDLETTDPSPELTKGIADTGLIISTGGVGYVGRNTFARLLDGIDRPEELWLAIFVLRVFDYSDMVELLADHGLVTERLPETFQQRRFADAEEQRAAVHDVELHGLDPAGKEAAGWYHTHCYLTRPRNAPRPNVLR</sequence>
<name>A0A4R4UXS7_9PSEU</name>
<accession>A0A4R4UXS7</accession>
<reference evidence="1 2" key="1">
    <citation type="submission" date="2019-03" db="EMBL/GenBank/DDBJ databases">
        <title>Draft genome sequences of novel Actinobacteria.</title>
        <authorList>
            <person name="Sahin N."/>
            <person name="Ay H."/>
            <person name="Saygin H."/>
        </authorList>
    </citation>
    <scope>NUCLEOTIDE SEQUENCE [LARGE SCALE GENOMIC DNA]</scope>
    <source>
        <strain evidence="1 2">16K404</strain>
    </source>
</reference>
<evidence type="ECO:0000313" key="2">
    <source>
        <dbReference type="Proteomes" id="UP000294744"/>
    </source>
</evidence>
<proteinExistence type="predicted"/>